<dbReference type="Pfam" id="PF02136">
    <property type="entry name" value="NTF2"/>
    <property type="match status" value="1"/>
</dbReference>
<feature type="compositionally biased region" description="Polar residues" evidence="1">
    <location>
        <begin position="117"/>
        <end position="141"/>
    </location>
</feature>
<dbReference type="STRING" id="1882483.A0A317XPT9"/>
<dbReference type="PROSITE" id="PS50177">
    <property type="entry name" value="NTF2_DOMAIN"/>
    <property type="match status" value="1"/>
</dbReference>
<proteinExistence type="predicted"/>
<dbReference type="OrthoDB" id="25408at2759"/>
<dbReference type="AlphaFoldDB" id="A0A317XPT9"/>
<dbReference type="Gene3D" id="3.10.450.50">
    <property type="match status" value="1"/>
</dbReference>
<dbReference type="Proteomes" id="UP000246740">
    <property type="component" value="Unassembled WGS sequence"/>
</dbReference>
<dbReference type="InParanoid" id="A0A317XPT9"/>
<feature type="domain" description="NTF2" evidence="2">
    <location>
        <begin position="23"/>
        <end position="218"/>
    </location>
</feature>
<feature type="region of interest" description="Disordered" evidence="1">
    <location>
        <begin position="114"/>
        <end position="150"/>
    </location>
</feature>
<evidence type="ECO:0000313" key="4">
    <source>
        <dbReference type="Proteomes" id="UP000246740"/>
    </source>
</evidence>
<gene>
    <name evidence="3" type="ORF">BCV70DRAFT_191159</name>
</gene>
<protein>
    <submittedName>
        <fullName evidence="3">NTF2-like protein</fullName>
    </submittedName>
</protein>
<reference evidence="3 4" key="1">
    <citation type="journal article" date="2018" name="Mol. Biol. Evol.">
        <title>Broad Genomic Sampling Reveals a Smut Pathogenic Ancestry of the Fungal Clade Ustilaginomycotina.</title>
        <authorList>
            <person name="Kijpornyongpan T."/>
            <person name="Mondo S.J."/>
            <person name="Barry K."/>
            <person name="Sandor L."/>
            <person name="Lee J."/>
            <person name="Lipzen A."/>
            <person name="Pangilinan J."/>
            <person name="LaButti K."/>
            <person name="Hainaut M."/>
            <person name="Henrissat B."/>
            <person name="Grigoriev I.V."/>
            <person name="Spatafora J.W."/>
            <person name="Aime M.C."/>
        </authorList>
    </citation>
    <scope>NUCLEOTIDE SEQUENCE [LARGE SCALE GENOMIC DNA]</scope>
    <source>
        <strain evidence="3 4">MCA 3645</strain>
    </source>
</reference>
<evidence type="ECO:0000313" key="3">
    <source>
        <dbReference type="EMBL" id="PWY99300.1"/>
    </source>
</evidence>
<evidence type="ECO:0000259" key="2">
    <source>
        <dbReference type="PROSITE" id="PS50177"/>
    </source>
</evidence>
<dbReference type="SUPFAM" id="SSF54427">
    <property type="entry name" value="NTF2-like"/>
    <property type="match status" value="1"/>
</dbReference>
<dbReference type="EMBL" id="KZ819195">
    <property type="protein sequence ID" value="PWY99300.1"/>
    <property type="molecule type" value="Genomic_DNA"/>
</dbReference>
<dbReference type="PANTHER" id="PTHR12612">
    <property type="entry name" value="NUCLEAR TRANSPORT FACTOR 2"/>
    <property type="match status" value="1"/>
</dbReference>
<keyword evidence="4" id="KW-1185">Reference proteome</keyword>
<sequence length="220" mass="22775">MAASHSDDKRPDSRRLADFAAKAAETFVSAYYAASDSPQRVNLVPTLYLPNSSIVWNGTPVSGQQELGAMLSSMPGSKHEVQAFDCHALGGSVEGANFIAPSILVTVSGLVSHHTPESQSARPASNAPKSATATHTTSRSKGNFDPDAPIASHPRAFSQNFVLVDSANFSAGLAGAPDAALLLPPAADGGVPFNSASGKDGSVKMNAKFFVQADSFRFVG</sequence>
<dbReference type="InterPro" id="IPR045875">
    <property type="entry name" value="NTF2"/>
</dbReference>
<organism evidence="3 4">
    <name type="scientific">Testicularia cyperi</name>
    <dbReference type="NCBI Taxonomy" id="1882483"/>
    <lineage>
        <taxon>Eukaryota</taxon>
        <taxon>Fungi</taxon>
        <taxon>Dikarya</taxon>
        <taxon>Basidiomycota</taxon>
        <taxon>Ustilaginomycotina</taxon>
        <taxon>Ustilaginomycetes</taxon>
        <taxon>Ustilaginales</taxon>
        <taxon>Anthracoideaceae</taxon>
        <taxon>Testicularia</taxon>
    </lineage>
</organism>
<evidence type="ECO:0000256" key="1">
    <source>
        <dbReference type="SAM" id="MobiDB-lite"/>
    </source>
</evidence>
<dbReference type="GO" id="GO:0006913">
    <property type="term" value="P:nucleocytoplasmic transport"/>
    <property type="evidence" value="ECO:0007669"/>
    <property type="project" value="InterPro"/>
</dbReference>
<dbReference type="InterPro" id="IPR002075">
    <property type="entry name" value="NTF2_dom"/>
</dbReference>
<dbReference type="InterPro" id="IPR018222">
    <property type="entry name" value="Nuclear_transport_factor_2_euk"/>
</dbReference>
<accession>A0A317XPT9</accession>
<dbReference type="InterPro" id="IPR032710">
    <property type="entry name" value="NTF2-like_dom_sf"/>
</dbReference>
<name>A0A317XPT9_9BASI</name>